<dbReference type="AlphaFoldDB" id="A0A4R4ZGQ0"/>
<gene>
    <name evidence="2" type="ORF">E1288_00465</name>
</gene>
<comment type="caution">
    <text evidence="2">The sequence shown here is derived from an EMBL/GenBank/DDBJ whole genome shotgun (WGS) entry which is preliminary data.</text>
</comment>
<protein>
    <submittedName>
        <fullName evidence="2">Uncharacterized protein</fullName>
    </submittedName>
</protein>
<dbReference type="EMBL" id="SMKW01000001">
    <property type="protein sequence ID" value="TDD56599.1"/>
    <property type="molecule type" value="Genomic_DNA"/>
</dbReference>
<feature type="transmembrane region" description="Helical" evidence="1">
    <location>
        <begin position="38"/>
        <end position="57"/>
    </location>
</feature>
<feature type="transmembrane region" description="Helical" evidence="1">
    <location>
        <begin position="12"/>
        <end position="32"/>
    </location>
</feature>
<dbReference type="Proteomes" id="UP000294947">
    <property type="component" value="Unassembled WGS sequence"/>
</dbReference>
<sequence>MQNIHVELTGKGVVTLLFTVALVLGVLALVWLLASPAWAIGIGAGLVLLVRGVFWLFKPHSE</sequence>
<proteinExistence type="predicted"/>
<keyword evidence="3" id="KW-1185">Reference proteome</keyword>
<name>A0A4R4ZGQ0_9PSEU</name>
<keyword evidence="1" id="KW-0472">Membrane</keyword>
<reference evidence="2 3" key="1">
    <citation type="submission" date="2019-03" db="EMBL/GenBank/DDBJ databases">
        <title>Draft genome sequences of novel Actinobacteria.</title>
        <authorList>
            <person name="Sahin N."/>
            <person name="Ay H."/>
            <person name="Saygin H."/>
        </authorList>
    </citation>
    <scope>NUCLEOTIDE SEQUENCE [LARGE SCALE GENOMIC DNA]</scope>
    <source>
        <strain evidence="2 3">7K502</strain>
    </source>
</reference>
<organism evidence="2 3">
    <name type="scientific">Saccharopolyspora elongata</name>
    <dbReference type="NCBI Taxonomy" id="2530387"/>
    <lineage>
        <taxon>Bacteria</taxon>
        <taxon>Bacillati</taxon>
        <taxon>Actinomycetota</taxon>
        <taxon>Actinomycetes</taxon>
        <taxon>Pseudonocardiales</taxon>
        <taxon>Pseudonocardiaceae</taxon>
        <taxon>Saccharopolyspora</taxon>
    </lineage>
</organism>
<accession>A0A4R4ZGQ0</accession>
<dbReference type="RefSeq" id="WP_132479160.1">
    <property type="nucleotide sequence ID" value="NZ_SMKW01000001.1"/>
</dbReference>
<evidence type="ECO:0000256" key="1">
    <source>
        <dbReference type="SAM" id="Phobius"/>
    </source>
</evidence>
<evidence type="ECO:0000313" key="3">
    <source>
        <dbReference type="Proteomes" id="UP000294947"/>
    </source>
</evidence>
<keyword evidence="1" id="KW-1133">Transmembrane helix</keyword>
<evidence type="ECO:0000313" key="2">
    <source>
        <dbReference type="EMBL" id="TDD56599.1"/>
    </source>
</evidence>
<keyword evidence="1" id="KW-0812">Transmembrane</keyword>